<dbReference type="InterPro" id="IPR029063">
    <property type="entry name" value="SAM-dependent_MTases_sf"/>
</dbReference>
<accession>W5YU14</accession>
<reference evidence="9 10" key="1">
    <citation type="journal article" date="2014" name="Genome Announc.">
        <title>Draft Genome Sequences of Marinobacter similis A3d10T and Marinobacter salarius R9SW1T.</title>
        <authorList>
            <person name="Ivanova E.P."/>
            <person name="Ng H.J."/>
            <person name="Webb H.K."/>
            <person name="Feng G."/>
            <person name="Oshima K."/>
            <person name="Hattori M."/>
            <person name="Ohkuma M."/>
            <person name="Sergeev A.F."/>
            <person name="Mikhailov V.V."/>
            <person name="Crawford R.J."/>
            <person name="Sawabe T."/>
        </authorList>
    </citation>
    <scope>NUCLEOTIDE SEQUENCE [LARGE SCALE GENOMIC DNA]</scope>
    <source>
        <strain evidence="10">A3d10 and R9SW1</strain>
    </source>
</reference>
<comment type="catalytic activity">
    <reaction evidence="6 8">
        <text>a 2'-deoxyadenosine in DNA + S-adenosyl-L-methionine = an N(6)-methyl-2'-deoxyadenosine in DNA + S-adenosyl-L-homocysteine + H(+)</text>
        <dbReference type="Rhea" id="RHEA:15197"/>
        <dbReference type="Rhea" id="RHEA-COMP:12418"/>
        <dbReference type="Rhea" id="RHEA-COMP:12419"/>
        <dbReference type="ChEBI" id="CHEBI:15378"/>
        <dbReference type="ChEBI" id="CHEBI:57856"/>
        <dbReference type="ChEBI" id="CHEBI:59789"/>
        <dbReference type="ChEBI" id="CHEBI:90615"/>
        <dbReference type="ChEBI" id="CHEBI:90616"/>
        <dbReference type="EC" id="2.1.1.72"/>
    </reaction>
</comment>
<dbReference type="InterPro" id="IPR012327">
    <property type="entry name" value="MeTrfase_D12"/>
</dbReference>
<dbReference type="GO" id="GO:1904047">
    <property type="term" value="F:S-adenosyl-L-methionine binding"/>
    <property type="evidence" value="ECO:0007669"/>
    <property type="project" value="TreeGrafter"/>
</dbReference>
<evidence type="ECO:0000313" key="10">
    <source>
        <dbReference type="Proteomes" id="UP000035081"/>
    </source>
</evidence>
<dbReference type="RefSeq" id="WP_041335733.1">
    <property type="nucleotide sequence ID" value="NZ_CP021334.1"/>
</dbReference>
<feature type="binding site" evidence="7">
    <location>
        <position position="59"/>
    </location>
    <ligand>
        <name>S-adenosyl-L-methionine</name>
        <dbReference type="ChEBI" id="CHEBI:59789"/>
    </ligand>
</feature>
<dbReference type="Gene3D" id="3.40.50.150">
    <property type="entry name" value="Vaccinia Virus protein VP39"/>
    <property type="match status" value="1"/>
</dbReference>
<dbReference type="AlphaFoldDB" id="W5YU14"/>
<organism evidence="9 10">
    <name type="scientific">Marinobacter salarius</name>
    <dbReference type="NCBI Taxonomy" id="1420917"/>
    <lineage>
        <taxon>Bacteria</taxon>
        <taxon>Pseudomonadati</taxon>
        <taxon>Pseudomonadota</taxon>
        <taxon>Gammaproteobacteria</taxon>
        <taxon>Pseudomonadales</taxon>
        <taxon>Marinobacteraceae</taxon>
        <taxon>Marinobacter</taxon>
    </lineage>
</organism>
<dbReference type="InterPro" id="IPR012263">
    <property type="entry name" value="M_m6A_EcoRV"/>
</dbReference>
<evidence type="ECO:0000256" key="6">
    <source>
        <dbReference type="ARBA" id="ARBA00047942"/>
    </source>
</evidence>
<dbReference type="PRINTS" id="PR00505">
    <property type="entry name" value="D12N6MTFRASE"/>
</dbReference>
<keyword evidence="5 8" id="KW-0949">S-adenosyl-L-methionine</keyword>
<dbReference type="GO" id="GO:0009007">
    <property type="term" value="F:site-specific DNA-methyltransferase (adenine-specific) activity"/>
    <property type="evidence" value="ECO:0007669"/>
    <property type="project" value="UniProtKB-UniRule"/>
</dbReference>
<sequence length="270" mass="31714">MFRLGIQAKPFIKWAGGKQSLANQLIPFFPTDYDRYFEPFVGGGSLFFTLCPEIAVINDHNRWLIDTYRAVRDNWQQVAEILDKLPNTKEDYLRIRSQNPYELSFEARAAHFIYLNKTCFRGLFRVNRKGQFNVPYGAYDRRYYDPENLESVSSSLAHTTILAGDFELALAGVSNRDFVYLDPPYYKLGGHSDFNRYTENQFRETEHFRLASLCRDLDSRGVRWAVSNSNTEFVRHLYQGFHFHEVSARREINLKSQNRNILELLITNYD</sequence>
<dbReference type="GO" id="GO:0043565">
    <property type="term" value="F:sequence-specific DNA binding"/>
    <property type="evidence" value="ECO:0007669"/>
    <property type="project" value="TreeGrafter"/>
</dbReference>
<name>W5YU14_9GAMM</name>
<keyword evidence="3 8" id="KW-0489">Methyltransferase</keyword>
<dbReference type="InterPro" id="IPR002052">
    <property type="entry name" value="DNA_methylase_N6_adenine_CS"/>
</dbReference>
<dbReference type="InterPro" id="IPR023095">
    <property type="entry name" value="Ade_MeTrfase_dom_2"/>
</dbReference>
<dbReference type="PANTHER" id="PTHR30481:SF3">
    <property type="entry name" value="DNA ADENINE METHYLASE"/>
    <property type="match status" value="1"/>
</dbReference>
<evidence type="ECO:0000256" key="5">
    <source>
        <dbReference type="ARBA" id="ARBA00022691"/>
    </source>
</evidence>
<dbReference type="Gene3D" id="1.10.1020.10">
    <property type="entry name" value="Adenine-specific Methyltransferase, Domain 2"/>
    <property type="match status" value="1"/>
</dbReference>
<evidence type="ECO:0000256" key="3">
    <source>
        <dbReference type="ARBA" id="ARBA00022603"/>
    </source>
</evidence>
<proteinExistence type="inferred from homology"/>
<dbReference type="NCBIfam" id="TIGR00571">
    <property type="entry name" value="dam"/>
    <property type="match status" value="1"/>
</dbReference>
<comment type="similarity">
    <text evidence="1 8">Belongs to the N(4)/N(6)-methyltransferase family.</text>
</comment>
<evidence type="ECO:0000256" key="1">
    <source>
        <dbReference type="ARBA" id="ARBA00006594"/>
    </source>
</evidence>
<dbReference type="Proteomes" id="UP000035081">
    <property type="component" value="Chromosome"/>
</dbReference>
<protein>
    <recommendedName>
        <fullName evidence="2 8">Site-specific DNA-methyltransferase (adenine-specific)</fullName>
        <ecNumber evidence="2 8">2.1.1.72</ecNumber>
    </recommendedName>
</protein>
<dbReference type="PROSITE" id="PS00092">
    <property type="entry name" value="N6_MTASE"/>
    <property type="match status" value="1"/>
</dbReference>
<dbReference type="EC" id="2.1.1.72" evidence="2 8"/>
<evidence type="ECO:0000256" key="4">
    <source>
        <dbReference type="ARBA" id="ARBA00022679"/>
    </source>
</evidence>
<dbReference type="PANTHER" id="PTHR30481">
    <property type="entry name" value="DNA ADENINE METHYLASE"/>
    <property type="match status" value="1"/>
</dbReference>
<evidence type="ECO:0000313" key="9">
    <source>
        <dbReference type="EMBL" id="AHI32636.1"/>
    </source>
</evidence>
<dbReference type="PIRSF" id="PIRSF000398">
    <property type="entry name" value="M_m6A_EcoRV"/>
    <property type="match status" value="1"/>
</dbReference>
<evidence type="ECO:0000256" key="8">
    <source>
        <dbReference type="RuleBase" id="RU361257"/>
    </source>
</evidence>
<dbReference type="EMBL" id="CP007152">
    <property type="protein sequence ID" value="AHI32636.1"/>
    <property type="molecule type" value="Genomic_DNA"/>
</dbReference>
<keyword evidence="4 8" id="KW-0808">Transferase</keyword>
<dbReference type="GO" id="GO:0009307">
    <property type="term" value="P:DNA restriction-modification system"/>
    <property type="evidence" value="ECO:0007669"/>
    <property type="project" value="InterPro"/>
</dbReference>
<evidence type="ECO:0000256" key="7">
    <source>
        <dbReference type="PIRSR" id="PIRSR000398-1"/>
    </source>
</evidence>
<dbReference type="GO" id="GO:0032259">
    <property type="term" value="P:methylation"/>
    <property type="evidence" value="ECO:0007669"/>
    <property type="project" value="UniProtKB-KW"/>
</dbReference>
<dbReference type="SUPFAM" id="SSF53335">
    <property type="entry name" value="S-adenosyl-L-methionine-dependent methyltransferases"/>
    <property type="match status" value="1"/>
</dbReference>
<dbReference type="GO" id="GO:0006298">
    <property type="term" value="P:mismatch repair"/>
    <property type="evidence" value="ECO:0007669"/>
    <property type="project" value="TreeGrafter"/>
</dbReference>
<feature type="binding site" evidence="7">
    <location>
        <position position="182"/>
    </location>
    <ligand>
        <name>S-adenosyl-L-methionine</name>
        <dbReference type="ChEBI" id="CHEBI:59789"/>
    </ligand>
</feature>
<feature type="binding site" evidence="7">
    <location>
        <position position="18"/>
    </location>
    <ligand>
        <name>S-adenosyl-L-methionine</name>
        <dbReference type="ChEBI" id="CHEBI:59789"/>
    </ligand>
</feature>
<feature type="binding site" evidence="7">
    <location>
        <position position="14"/>
    </location>
    <ligand>
        <name>S-adenosyl-L-methionine</name>
        <dbReference type="ChEBI" id="CHEBI:59789"/>
    </ligand>
</feature>
<dbReference type="Pfam" id="PF02086">
    <property type="entry name" value="MethyltransfD12"/>
    <property type="match status" value="1"/>
</dbReference>
<dbReference type="REBASE" id="78850">
    <property type="entry name" value="M.MspSW1ORF19605P"/>
</dbReference>
<gene>
    <name evidence="9" type="ORF">AU15_19605</name>
</gene>
<dbReference type="KEGG" id="msr:AU15_19605"/>
<evidence type="ECO:0000256" key="2">
    <source>
        <dbReference type="ARBA" id="ARBA00011900"/>
    </source>
</evidence>
<dbReference type="HOGENOM" id="CLU_063430_0_0_6"/>